<evidence type="ECO:0000313" key="11">
    <source>
        <dbReference type="Proteomes" id="UP000002964"/>
    </source>
</evidence>
<comment type="subcellular location">
    <subcellularLocation>
        <location evidence="8">Cytoplasm</location>
    </subcellularLocation>
</comment>
<dbReference type="SUPFAM" id="SSF53448">
    <property type="entry name" value="Nucleotide-diphospho-sugar transferases"/>
    <property type="match status" value="1"/>
</dbReference>
<dbReference type="Gene3D" id="3.90.550.10">
    <property type="entry name" value="Spore Coat Polysaccharide Biosynthesis Protein SpsA, Chain A"/>
    <property type="match status" value="1"/>
</dbReference>
<comment type="caution">
    <text evidence="8">Lacks conserved residue(s) required for the propagation of feature annotation.</text>
</comment>
<dbReference type="InterPro" id="IPR025877">
    <property type="entry name" value="MobA-like_NTP_Trfase"/>
</dbReference>
<keyword evidence="2 8" id="KW-0808">Transferase</keyword>
<keyword evidence="1 8" id="KW-0963">Cytoplasm</keyword>
<comment type="cofactor">
    <cofactor evidence="8">
        <name>Mg(2+)</name>
        <dbReference type="ChEBI" id="CHEBI:18420"/>
    </cofactor>
</comment>
<dbReference type="NCBIfam" id="TIGR02665">
    <property type="entry name" value="molyb_mobA"/>
    <property type="match status" value="1"/>
</dbReference>
<organism evidence="10 11">
    <name type="scientific">Thiorhodovibrio frisius</name>
    <dbReference type="NCBI Taxonomy" id="631362"/>
    <lineage>
        <taxon>Bacteria</taxon>
        <taxon>Pseudomonadati</taxon>
        <taxon>Pseudomonadota</taxon>
        <taxon>Gammaproteobacteria</taxon>
        <taxon>Chromatiales</taxon>
        <taxon>Chromatiaceae</taxon>
        <taxon>Thiorhodovibrio</taxon>
    </lineage>
</organism>
<comment type="catalytic activity">
    <reaction evidence="8">
        <text>Mo-molybdopterin + GTP + H(+) = Mo-molybdopterin guanine dinucleotide + diphosphate</text>
        <dbReference type="Rhea" id="RHEA:34243"/>
        <dbReference type="ChEBI" id="CHEBI:15378"/>
        <dbReference type="ChEBI" id="CHEBI:33019"/>
        <dbReference type="ChEBI" id="CHEBI:37565"/>
        <dbReference type="ChEBI" id="CHEBI:71302"/>
        <dbReference type="ChEBI" id="CHEBI:71310"/>
        <dbReference type="EC" id="2.7.7.77"/>
    </reaction>
</comment>
<evidence type="ECO:0000256" key="4">
    <source>
        <dbReference type="ARBA" id="ARBA00022741"/>
    </source>
</evidence>
<dbReference type="STRING" id="631362.Thi970DRAFT_02780"/>
<evidence type="ECO:0000256" key="2">
    <source>
        <dbReference type="ARBA" id="ARBA00022679"/>
    </source>
</evidence>
<dbReference type="GO" id="GO:1902758">
    <property type="term" value="P:bis(molybdopterin guanine dinucleotide)molybdenum biosynthetic process"/>
    <property type="evidence" value="ECO:0007669"/>
    <property type="project" value="TreeGrafter"/>
</dbReference>
<feature type="binding site" evidence="8">
    <location>
        <position position="71"/>
    </location>
    <ligand>
        <name>GTP</name>
        <dbReference type="ChEBI" id="CHEBI:37565"/>
    </ligand>
</feature>
<dbReference type="AlphaFoldDB" id="H8Z1G4"/>
<evidence type="ECO:0000256" key="1">
    <source>
        <dbReference type="ARBA" id="ARBA00022490"/>
    </source>
</evidence>
<dbReference type="eggNOG" id="COG0746">
    <property type="taxonomic scope" value="Bacteria"/>
</dbReference>
<keyword evidence="3 8" id="KW-0479">Metal-binding</keyword>
<feature type="binding site" evidence="8">
    <location>
        <begin position="12"/>
        <end position="14"/>
    </location>
    <ligand>
        <name>GTP</name>
        <dbReference type="ChEBI" id="CHEBI:37565"/>
    </ligand>
</feature>
<comment type="function">
    <text evidence="8">Transfers a GMP moiety from GTP to Mo-molybdopterin (Mo-MPT) cofactor (Moco or molybdenum cofactor) to form Mo-molybdopterin guanine dinucleotide (Mo-MGD) cofactor.</text>
</comment>
<comment type="similarity">
    <text evidence="8">Belongs to the MobA family.</text>
</comment>
<keyword evidence="11" id="KW-1185">Reference proteome</keyword>
<dbReference type="Proteomes" id="UP000002964">
    <property type="component" value="Unassembled WGS sequence"/>
</dbReference>
<feature type="binding site" evidence="8">
    <location>
        <position position="101"/>
    </location>
    <ligand>
        <name>Mg(2+)</name>
        <dbReference type="ChEBI" id="CHEBI:18420"/>
    </ligand>
</feature>
<dbReference type="RefSeq" id="WP_009149418.1">
    <property type="nucleotide sequence ID" value="NZ_CP121471.1"/>
</dbReference>
<dbReference type="EC" id="2.7.7.77" evidence="8"/>
<dbReference type="GO" id="GO:0061603">
    <property type="term" value="F:molybdenum cofactor guanylyltransferase activity"/>
    <property type="evidence" value="ECO:0007669"/>
    <property type="project" value="UniProtKB-EC"/>
</dbReference>
<dbReference type="HAMAP" id="MF_00316">
    <property type="entry name" value="MobA"/>
    <property type="match status" value="1"/>
</dbReference>
<keyword evidence="6 8" id="KW-0342">GTP-binding</keyword>
<comment type="subunit">
    <text evidence="8">Monomer.</text>
</comment>
<dbReference type="GO" id="GO:0046872">
    <property type="term" value="F:metal ion binding"/>
    <property type="evidence" value="ECO:0007669"/>
    <property type="project" value="UniProtKB-KW"/>
</dbReference>
<name>H8Z1G4_9GAMM</name>
<dbReference type="PANTHER" id="PTHR19136">
    <property type="entry name" value="MOLYBDENUM COFACTOR GUANYLYLTRANSFERASE"/>
    <property type="match status" value="1"/>
</dbReference>
<evidence type="ECO:0000256" key="3">
    <source>
        <dbReference type="ARBA" id="ARBA00022723"/>
    </source>
</evidence>
<dbReference type="GO" id="GO:0005525">
    <property type="term" value="F:GTP binding"/>
    <property type="evidence" value="ECO:0007669"/>
    <property type="project" value="UniProtKB-UniRule"/>
</dbReference>
<evidence type="ECO:0000256" key="6">
    <source>
        <dbReference type="ARBA" id="ARBA00023134"/>
    </source>
</evidence>
<evidence type="ECO:0000256" key="7">
    <source>
        <dbReference type="ARBA" id="ARBA00023150"/>
    </source>
</evidence>
<evidence type="ECO:0000256" key="5">
    <source>
        <dbReference type="ARBA" id="ARBA00022842"/>
    </source>
</evidence>
<reference evidence="10 11" key="2">
    <citation type="submission" date="2011-11" db="EMBL/GenBank/DDBJ databases">
        <authorList>
            <consortium name="US DOE Joint Genome Institute"/>
            <person name="Lucas S."/>
            <person name="Han J."/>
            <person name="Lapidus A."/>
            <person name="Cheng J.-F."/>
            <person name="Goodwin L."/>
            <person name="Pitluck S."/>
            <person name="Peters L."/>
            <person name="Ovchinnikova G."/>
            <person name="Zhang X."/>
            <person name="Detter J.C."/>
            <person name="Han C."/>
            <person name="Tapia R."/>
            <person name="Land M."/>
            <person name="Hauser L."/>
            <person name="Kyrpides N."/>
            <person name="Ivanova N."/>
            <person name="Pagani I."/>
            <person name="Vogl K."/>
            <person name="Liu Z."/>
            <person name="Overmann J."/>
            <person name="Frigaard N.-U."/>
            <person name="Bryant D."/>
            <person name="Woyke T."/>
        </authorList>
    </citation>
    <scope>NUCLEOTIDE SEQUENCE [LARGE SCALE GENOMIC DNA]</scope>
    <source>
        <strain evidence="10 11">970</strain>
    </source>
</reference>
<feature type="domain" description="MobA-like NTP transferase" evidence="9">
    <location>
        <begin position="9"/>
        <end position="166"/>
    </location>
</feature>
<reference evidence="11" key="1">
    <citation type="submission" date="2011-06" db="EMBL/GenBank/DDBJ databases">
        <authorList>
            <consortium name="US DOE Joint Genome Institute (JGI-PGF)"/>
            <person name="Lucas S."/>
            <person name="Han J."/>
            <person name="Lapidus A."/>
            <person name="Cheng J.-F."/>
            <person name="Goodwin L."/>
            <person name="Pitluck S."/>
            <person name="Peters L."/>
            <person name="Land M.L."/>
            <person name="Hauser L."/>
            <person name="Vogl K."/>
            <person name="Liu Z."/>
            <person name="Overmann J."/>
            <person name="Frigaard N.-U."/>
            <person name="Bryant D.A."/>
            <person name="Woyke T.J."/>
        </authorList>
    </citation>
    <scope>NUCLEOTIDE SEQUENCE [LARGE SCALE GENOMIC DNA]</scope>
    <source>
        <strain evidence="11">970</strain>
    </source>
</reference>
<dbReference type="GO" id="GO:0005737">
    <property type="term" value="C:cytoplasm"/>
    <property type="evidence" value="ECO:0007669"/>
    <property type="project" value="UniProtKB-SubCell"/>
</dbReference>
<dbReference type="InterPro" id="IPR013482">
    <property type="entry name" value="Molybde_CF_guanTrfase"/>
</dbReference>
<dbReference type="HOGENOM" id="CLU_055597_5_1_6"/>
<keyword evidence="5 8" id="KW-0460">Magnesium</keyword>
<dbReference type="EMBL" id="JH603169">
    <property type="protein sequence ID" value="EIC22513.1"/>
    <property type="molecule type" value="Genomic_DNA"/>
</dbReference>
<dbReference type="Pfam" id="PF12804">
    <property type="entry name" value="NTP_transf_3"/>
    <property type="match status" value="1"/>
</dbReference>
<evidence type="ECO:0000313" key="10">
    <source>
        <dbReference type="EMBL" id="EIC22513.1"/>
    </source>
</evidence>
<evidence type="ECO:0000256" key="8">
    <source>
        <dbReference type="HAMAP-Rule" id="MF_00316"/>
    </source>
</evidence>
<feature type="binding site" evidence="8">
    <location>
        <position position="101"/>
    </location>
    <ligand>
        <name>GTP</name>
        <dbReference type="ChEBI" id="CHEBI:37565"/>
    </ligand>
</feature>
<feature type="binding site" evidence="8">
    <location>
        <position position="25"/>
    </location>
    <ligand>
        <name>GTP</name>
        <dbReference type="ChEBI" id="CHEBI:37565"/>
    </ligand>
</feature>
<evidence type="ECO:0000259" key="9">
    <source>
        <dbReference type="Pfam" id="PF12804"/>
    </source>
</evidence>
<keyword evidence="7 8" id="KW-0501">Molybdenum cofactor biosynthesis</keyword>
<gene>
    <name evidence="8" type="primary">mobA</name>
    <name evidence="10" type="ORF">Thi970DRAFT_02780</name>
</gene>
<protein>
    <recommendedName>
        <fullName evidence="8">Molybdenum cofactor guanylyltransferase</fullName>
        <shortName evidence="8">MoCo guanylyltransferase</shortName>
        <ecNumber evidence="8">2.7.7.77</ecNumber>
    </recommendedName>
    <alternativeName>
        <fullName evidence="8">GTP:molybdopterin guanylyltransferase</fullName>
    </alternativeName>
    <alternativeName>
        <fullName evidence="8">Mo-MPT guanylyltransferase</fullName>
    </alternativeName>
    <alternativeName>
        <fullName evidence="8">Molybdopterin guanylyltransferase</fullName>
    </alternativeName>
    <alternativeName>
        <fullName evidence="8">Molybdopterin-guanine dinucleotide synthase</fullName>
        <shortName evidence="8">MGD synthase</shortName>
    </alternativeName>
</protein>
<dbReference type="PANTHER" id="PTHR19136:SF81">
    <property type="entry name" value="MOLYBDENUM COFACTOR GUANYLYLTRANSFERASE"/>
    <property type="match status" value="1"/>
</dbReference>
<sequence length="209" mass="22687">MIPKSDITALILAGGRGRRVHGQDKGLMHYQGRALIAWVLERLAPQVGLVLISANRHLDQYQAYGWPVITDTLADYQGPLAGLCQGLEYANTRWMMTVPCDGPLLPLDLAQRLAGALEPERASVALAHDGKQAQFAHALMARSLLGDLRSYLASGERSLGGWLRRHRPIMADFSDIPLAFSNLNHLKDFCAPAAVAEAADGFSVGSHKP</sequence>
<proteinExistence type="inferred from homology"/>
<keyword evidence="4 8" id="KW-0547">Nucleotide-binding</keyword>
<dbReference type="InterPro" id="IPR029044">
    <property type="entry name" value="Nucleotide-diphossugar_trans"/>
</dbReference>
<dbReference type="CDD" id="cd02503">
    <property type="entry name" value="MobA"/>
    <property type="match status" value="1"/>
</dbReference>
<comment type="domain">
    <text evidence="8">The N-terminal domain determines nucleotide recognition and specific binding, while the C-terminal domain determines the specific binding to the target protein.</text>
</comment>
<accession>H8Z1G4</accession>